<evidence type="ECO:0000256" key="1">
    <source>
        <dbReference type="SAM" id="MobiDB-lite"/>
    </source>
</evidence>
<protein>
    <submittedName>
        <fullName evidence="2">Uncharacterized protein</fullName>
    </submittedName>
</protein>
<sequence>MNKAEGFSIFRLMSDVLCRVAKDGHAKLDRSAGTFQPIPDAAPGAISRADFKVQRSLMHFVGQYVIGRSNLWRSARRGLRPARPAECRGGKFAKLAQVILRESSKMKKPPVHSNGRYRGVCTARRFQGAPRAIEPAHPQVGKRRDTMNPQEGALKRGTADSQPLTQSHYRQRLVGAAFKQCLRGLGDSIRTTRRHLRGPCGRVGKDAERSLY</sequence>
<proteinExistence type="predicted"/>
<comment type="caution">
    <text evidence="2">The sequence shown here is derived from an EMBL/GenBank/DDBJ whole genome shotgun (WGS) entry which is preliminary data.</text>
</comment>
<accession>A0ABW9E6G0</accession>
<dbReference type="EMBL" id="JAQQCF010000087">
    <property type="protein sequence ID" value="MFM0642569.1"/>
    <property type="molecule type" value="Genomic_DNA"/>
</dbReference>
<name>A0ABW9E6G0_9BURK</name>
<evidence type="ECO:0000313" key="3">
    <source>
        <dbReference type="Proteomes" id="UP001629432"/>
    </source>
</evidence>
<evidence type="ECO:0000313" key="2">
    <source>
        <dbReference type="EMBL" id="MFM0642569.1"/>
    </source>
</evidence>
<keyword evidence="3" id="KW-1185">Reference proteome</keyword>
<dbReference type="Proteomes" id="UP001629432">
    <property type="component" value="Unassembled WGS sequence"/>
</dbReference>
<feature type="region of interest" description="Disordered" evidence="1">
    <location>
        <begin position="138"/>
        <end position="163"/>
    </location>
</feature>
<organism evidence="2 3">
    <name type="scientific">Paraburkholderia metrosideri</name>
    <dbReference type="NCBI Taxonomy" id="580937"/>
    <lineage>
        <taxon>Bacteria</taxon>
        <taxon>Pseudomonadati</taxon>
        <taxon>Pseudomonadota</taxon>
        <taxon>Betaproteobacteria</taxon>
        <taxon>Burkholderiales</taxon>
        <taxon>Burkholderiaceae</taxon>
        <taxon>Paraburkholderia</taxon>
    </lineage>
</organism>
<feature type="non-terminal residue" evidence="2">
    <location>
        <position position="212"/>
    </location>
</feature>
<reference evidence="2 3" key="1">
    <citation type="journal article" date="2024" name="Chem. Sci.">
        <title>Discovery of megapolipeptins by genome mining of a Burkholderiales bacteria collection.</title>
        <authorList>
            <person name="Paulo B.S."/>
            <person name="Recchia M.J.J."/>
            <person name="Lee S."/>
            <person name="Fergusson C.H."/>
            <person name="Romanowski S.B."/>
            <person name="Hernandez A."/>
            <person name="Krull N."/>
            <person name="Liu D.Y."/>
            <person name="Cavanagh H."/>
            <person name="Bos A."/>
            <person name="Gray C.A."/>
            <person name="Murphy B.T."/>
            <person name="Linington R.G."/>
            <person name="Eustaquio A.S."/>
        </authorList>
    </citation>
    <scope>NUCLEOTIDE SEQUENCE [LARGE SCALE GENOMIC DNA]</scope>
    <source>
        <strain evidence="2 3">RL17-338-BIC-A</strain>
    </source>
</reference>
<gene>
    <name evidence="2" type="ORF">PQQ63_38515</name>
</gene>